<dbReference type="Pfam" id="PF20180">
    <property type="entry name" value="UQCC2_CBP6"/>
    <property type="match status" value="1"/>
</dbReference>
<dbReference type="GO" id="GO:0034551">
    <property type="term" value="P:mitochondrial respiratory chain complex III assembly"/>
    <property type="evidence" value="ECO:0007669"/>
    <property type="project" value="TreeGrafter"/>
</dbReference>
<feature type="region of interest" description="Disordered" evidence="1">
    <location>
        <begin position="38"/>
        <end position="60"/>
    </location>
</feature>
<gene>
    <name evidence="2 4" type="ORF">P152DRAFT_445710</name>
</gene>
<dbReference type="PANTHER" id="PTHR28250">
    <property type="entry name" value="CYTOCHROME B PRE-MRNA-PROCESSING PROTEIN 6"/>
    <property type="match status" value="1"/>
</dbReference>
<dbReference type="GO" id="GO:0061671">
    <property type="term" value="C:Cbp3p-Cbp6 complex"/>
    <property type="evidence" value="ECO:0007669"/>
    <property type="project" value="InterPro"/>
</dbReference>
<reference evidence="4" key="3">
    <citation type="submission" date="2025-04" db="UniProtKB">
        <authorList>
            <consortium name="RefSeq"/>
        </authorList>
    </citation>
    <scope>IDENTIFICATION</scope>
    <source>
        <strain evidence="4">CBS 781.70</strain>
    </source>
</reference>
<protein>
    <submittedName>
        <fullName evidence="2 4">Uncharacterized protein</fullName>
    </submittedName>
</protein>
<evidence type="ECO:0000313" key="4">
    <source>
        <dbReference type="RefSeq" id="XP_033539295.1"/>
    </source>
</evidence>
<evidence type="ECO:0000256" key="1">
    <source>
        <dbReference type="SAM" id="MobiDB-lite"/>
    </source>
</evidence>
<dbReference type="EMBL" id="ML975149">
    <property type="protein sequence ID" value="KAF1817664.1"/>
    <property type="molecule type" value="Genomic_DNA"/>
</dbReference>
<proteinExistence type="predicted"/>
<dbReference type="GO" id="GO:0043022">
    <property type="term" value="F:ribosome binding"/>
    <property type="evidence" value="ECO:0007669"/>
    <property type="project" value="InterPro"/>
</dbReference>
<evidence type="ECO:0000313" key="3">
    <source>
        <dbReference type="Proteomes" id="UP000504638"/>
    </source>
</evidence>
<keyword evidence="3" id="KW-1185">Reference proteome</keyword>
<organism evidence="2">
    <name type="scientific">Eremomyces bilateralis CBS 781.70</name>
    <dbReference type="NCBI Taxonomy" id="1392243"/>
    <lineage>
        <taxon>Eukaryota</taxon>
        <taxon>Fungi</taxon>
        <taxon>Dikarya</taxon>
        <taxon>Ascomycota</taxon>
        <taxon>Pezizomycotina</taxon>
        <taxon>Dothideomycetes</taxon>
        <taxon>Dothideomycetes incertae sedis</taxon>
        <taxon>Eremomycetales</taxon>
        <taxon>Eremomycetaceae</taxon>
        <taxon>Eremomyces</taxon>
    </lineage>
</organism>
<dbReference type="RefSeq" id="XP_033539295.1">
    <property type="nucleotide sequence ID" value="XM_033677870.1"/>
</dbReference>
<dbReference type="Proteomes" id="UP000504638">
    <property type="component" value="Unplaced"/>
</dbReference>
<reference evidence="4" key="2">
    <citation type="submission" date="2020-04" db="EMBL/GenBank/DDBJ databases">
        <authorList>
            <consortium name="NCBI Genome Project"/>
        </authorList>
    </citation>
    <scope>NUCLEOTIDE SEQUENCE</scope>
    <source>
        <strain evidence="4">CBS 781.70</strain>
    </source>
</reference>
<accession>A0A6G1GI36</accession>
<dbReference type="InterPro" id="IPR037653">
    <property type="entry name" value="Cbp6"/>
</dbReference>
<dbReference type="GeneID" id="54418440"/>
<sequence length="127" mass="14730">MSRQAIARHYARISSLWPTDPLRPQITFQSAIQFRESLASPQPAAESVQSSTPAAPLDGQRELRNANALYSLLDNRYMKKYPISKDVLKPKSNVTYYDDLIKELEMAPRRNWWENFVTNLRGKIRFS</sequence>
<reference evidence="2 4" key="1">
    <citation type="submission" date="2020-01" db="EMBL/GenBank/DDBJ databases">
        <authorList>
            <consortium name="DOE Joint Genome Institute"/>
            <person name="Haridas S."/>
            <person name="Albert R."/>
            <person name="Binder M."/>
            <person name="Bloem J."/>
            <person name="Labutti K."/>
            <person name="Salamov A."/>
            <person name="Andreopoulos B."/>
            <person name="Baker S.E."/>
            <person name="Barry K."/>
            <person name="Bills G."/>
            <person name="Bluhm B.H."/>
            <person name="Cannon C."/>
            <person name="Castanera R."/>
            <person name="Culley D.E."/>
            <person name="Daum C."/>
            <person name="Ezra D."/>
            <person name="Gonzalez J.B."/>
            <person name="Henrissat B."/>
            <person name="Kuo A."/>
            <person name="Liang C."/>
            <person name="Lipzen A."/>
            <person name="Lutzoni F."/>
            <person name="Magnuson J."/>
            <person name="Mondo S."/>
            <person name="Nolan M."/>
            <person name="Ohm R."/>
            <person name="Pangilinan J."/>
            <person name="Park H.-J."/>
            <person name="Ramirez L."/>
            <person name="Alfaro M."/>
            <person name="Sun H."/>
            <person name="Tritt A."/>
            <person name="Yoshinaga Y."/>
            <person name="Zwiers L.-H."/>
            <person name="Turgeon B.G."/>
            <person name="Goodwin S.B."/>
            <person name="Spatafora J.W."/>
            <person name="Crous P.W."/>
            <person name="Grigoriev I.V."/>
        </authorList>
    </citation>
    <scope>NUCLEOTIDE SEQUENCE</scope>
    <source>
        <strain evidence="2 4">CBS 781.70</strain>
    </source>
</reference>
<evidence type="ECO:0000313" key="2">
    <source>
        <dbReference type="EMBL" id="KAF1817664.1"/>
    </source>
</evidence>
<dbReference type="PANTHER" id="PTHR28250:SF1">
    <property type="entry name" value="CYTOCHROME B PRE-MRNA-PROCESSING PROTEIN 6"/>
    <property type="match status" value="1"/>
</dbReference>
<name>A0A6G1GI36_9PEZI</name>
<dbReference type="AlphaFoldDB" id="A0A6G1GI36"/>
<dbReference type="OrthoDB" id="2107880at2759"/>